<evidence type="ECO:0000313" key="1">
    <source>
        <dbReference type="EMBL" id="OGZ39591.1"/>
    </source>
</evidence>
<comment type="caution">
    <text evidence="1">The sequence shown here is derived from an EMBL/GenBank/DDBJ whole genome shotgun (WGS) entry which is preliminary data.</text>
</comment>
<dbReference type="EMBL" id="MHNF01000052">
    <property type="protein sequence ID" value="OGZ39591.1"/>
    <property type="molecule type" value="Genomic_DNA"/>
</dbReference>
<dbReference type="SUPFAM" id="SSF102588">
    <property type="entry name" value="LmbE-like"/>
    <property type="match status" value="1"/>
</dbReference>
<dbReference type="GO" id="GO:0016811">
    <property type="term" value="F:hydrolase activity, acting on carbon-nitrogen (but not peptide) bonds, in linear amides"/>
    <property type="evidence" value="ECO:0007669"/>
    <property type="project" value="TreeGrafter"/>
</dbReference>
<protein>
    <recommendedName>
        <fullName evidence="3">GlcNAc-PI de-N-acetylase</fullName>
    </recommendedName>
</protein>
<accession>A0A1G2FPY5</accession>
<evidence type="ECO:0000313" key="2">
    <source>
        <dbReference type="Proteomes" id="UP000177126"/>
    </source>
</evidence>
<evidence type="ECO:0008006" key="3">
    <source>
        <dbReference type="Google" id="ProtNLM"/>
    </source>
</evidence>
<dbReference type="PANTHER" id="PTHR12993">
    <property type="entry name" value="N-ACETYLGLUCOSAMINYL-PHOSPHATIDYLINOSITOL DE-N-ACETYLASE-RELATED"/>
    <property type="match status" value="1"/>
</dbReference>
<dbReference type="AlphaFoldDB" id="A0A1G2FPY5"/>
<gene>
    <name evidence="1" type="ORF">A3B04_00795</name>
</gene>
<dbReference type="Proteomes" id="UP000177126">
    <property type="component" value="Unassembled WGS sequence"/>
</dbReference>
<dbReference type="PANTHER" id="PTHR12993:SF30">
    <property type="entry name" value="N-ACETYL-ALPHA-D-GLUCOSAMINYL L-MALATE DEACETYLASE 1"/>
    <property type="match status" value="1"/>
</dbReference>
<proteinExistence type="predicted"/>
<organism evidence="1 2">
    <name type="scientific">Candidatus Portnoybacteria bacterium RIFCSPLOWO2_02_FULL_39_11</name>
    <dbReference type="NCBI Taxonomy" id="1802001"/>
    <lineage>
        <taxon>Bacteria</taxon>
        <taxon>Candidatus Portnoyibacteriota</taxon>
    </lineage>
</organism>
<dbReference type="Gene3D" id="3.40.50.10320">
    <property type="entry name" value="LmbE-like"/>
    <property type="match status" value="1"/>
</dbReference>
<dbReference type="InterPro" id="IPR024078">
    <property type="entry name" value="LmbE-like_dom_sf"/>
</dbReference>
<sequence>MSKNKTNTILIIAAHPDDEVLGAGGTILKHVKSGDQVNILILGDGATARGARGNAIKQKAAQAQKAAKILGASRIILASLLDNKFDSLPLLAIVKKIEKVLYKIKPNIIYTHFSDDLNIDHRLTFQAVLTACRPQPDFFVKKILAFEVLSSTEWQAKKPKSLFCPAHYNDIGEFMEGKIRALEVYADELRPYPHPRSREGVKILAQYRGLEVGYKYAEAFQVVRILED</sequence>
<dbReference type="Pfam" id="PF02585">
    <property type="entry name" value="PIG-L"/>
    <property type="match status" value="1"/>
</dbReference>
<reference evidence="1 2" key="1">
    <citation type="journal article" date="2016" name="Nat. Commun.">
        <title>Thousands of microbial genomes shed light on interconnected biogeochemical processes in an aquifer system.</title>
        <authorList>
            <person name="Anantharaman K."/>
            <person name="Brown C.T."/>
            <person name="Hug L.A."/>
            <person name="Sharon I."/>
            <person name="Castelle C.J."/>
            <person name="Probst A.J."/>
            <person name="Thomas B.C."/>
            <person name="Singh A."/>
            <person name="Wilkins M.J."/>
            <person name="Karaoz U."/>
            <person name="Brodie E.L."/>
            <person name="Williams K.H."/>
            <person name="Hubbard S.S."/>
            <person name="Banfield J.F."/>
        </authorList>
    </citation>
    <scope>NUCLEOTIDE SEQUENCE [LARGE SCALE GENOMIC DNA]</scope>
</reference>
<dbReference type="InterPro" id="IPR003737">
    <property type="entry name" value="GlcNAc_PI_deacetylase-related"/>
</dbReference>
<name>A0A1G2FPY5_9BACT</name>